<sequence length="207" mass="21963">MRHSLRSITMASATSTSATGSILALPTPFIQPTTCTDIFSISVLTITVGEKDNHVTTSTAAFTLSDVSDPRFTSCQPPGWAGVVPESRFTFSPAVCPSGWTAYMLASESQLNMAYCCARYQSPTCILEVILTQLAGSPHSAYHISWQAPDTATLTPQPPAITCPQGISTWVPGSPITSRPSGFTGHLAINPTPSQPNSMSTKLLQIN</sequence>
<name>A0AAN6MBQ2_9PEZI</name>
<accession>A0AAN6MBQ2</accession>
<dbReference type="Proteomes" id="UP001303889">
    <property type="component" value="Unassembled WGS sequence"/>
</dbReference>
<evidence type="ECO:0000313" key="2">
    <source>
        <dbReference type="Proteomes" id="UP001303889"/>
    </source>
</evidence>
<evidence type="ECO:0000313" key="1">
    <source>
        <dbReference type="EMBL" id="KAK3897131.1"/>
    </source>
</evidence>
<protein>
    <submittedName>
        <fullName evidence="1">Uncharacterized protein</fullName>
    </submittedName>
</protein>
<reference evidence="1" key="1">
    <citation type="journal article" date="2023" name="Mol. Phylogenet. Evol.">
        <title>Genome-scale phylogeny and comparative genomics of the fungal order Sordariales.</title>
        <authorList>
            <person name="Hensen N."/>
            <person name="Bonometti L."/>
            <person name="Westerberg I."/>
            <person name="Brannstrom I.O."/>
            <person name="Guillou S."/>
            <person name="Cros-Aarteil S."/>
            <person name="Calhoun S."/>
            <person name="Haridas S."/>
            <person name="Kuo A."/>
            <person name="Mondo S."/>
            <person name="Pangilinan J."/>
            <person name="Riley R."/>
            <person name="LaButti K."/>
            <person name="Andreopoulos B."/>
            <person name="Lipzen A."/>
            <person name="Chen C."/>
            <person name="Yan M."/>
            <person name="Daum C."/>
            <person name="Ng V."/>
            <person name="Clum A."/>
            <person name="Steindorff A."/>
            <person name="Ohm R.A."/>
            <person name="Martin F."/>
            <person name="Silar P."/>
            <person name="Natvig D.O."/>
            <person name="Lalanne C."/>
            <person name="Gautier V."/>
            <person name="Ament-Velasquez S.L."/>
            <person name="Kruys A."/>
            <person name="Hutchinson M.I."/>
            <person name="Powell A.J."/>
            <person name="Barry K."/>
            <person name="Miller A.N."/>
            <person name="Grigoriev I.V."/>
            <person name="Debuchy R."/>
            <person name="Gladieux P."/>
            <person name="Hiltunen Thoren M."/>
            <person name="Johannesson H."/>
        </authorList>
    </citation>
    <scope>NUCLEOTIDE SEQUENCE</scope>
    <source>
        <strain evidence="1">CBS 103.79</strain>
    </source>
</reference>
<proteinExistence type="predicted"/>
<keyword evidence="2" id="KW-1185">Reference proteome</keyword>
<reference evidence="1" key="2">
    <citation type="submission" date="2023-05" db="EMBL/GenBank/DDBJ databases">
        <authorList>
            <consortium name="Lawrence Berkeley National Laboratory"/>
            <person name="Steindorff A."/>
            <person name="Hensen N."/>
            <person name="Bonometti L."/>
            <person name="Westerberg I."/>
            <person name="Brannstrom I.O."/>
            <person name="Guillou S."/>
            <person name="Cros-Aarteil S."/>
            <person name="Calhoun S."/>
            <person name="Haridas S."/>
            <person name="Kuo A."/>
            <person name="Mondo S."/>
            <person name="Pangilinan J."/>
            <person name="Riley R."/>
            <person name="Labutti K."/>
            <person name="Andreopoulos B."/>
            <person name="Lipzen A."/>
            <person name="Chen C."/>
            <person name="Yanf M."/>
            <person name="Daum C."/>
            <person name="Ng V."/>
            <person name="Clum A."/>
            <person name="Ohm R."/>
            <person name="Martin F."/>
            <person name="Silar P."/>
            <person name="Natvig D."/>
            <person name="Lalanne C."/>
            <person name="Gautier V."/>
            <person name="Ament-Velasquez S.L."/>
            <person name="Kruys A."/>
            <person name="Hutchinson M.I."/>
            <person name="Powell A.J."/>
            <person name="Barry K."/>
            <person name="Miller A.N."/>
            <person name="Grigoriev I.V."/>
            <person name="Debuchy R."/>
            <person name="Gladieux P."/>
            <person name="Thoren M.H."/>
            <person name="Johannesson H."/>
        </authorList>
    </citation>
    <scope>NUCLEOTIDE SEQUENCE</scope>
    <source>
        <strain evidence="1">CBS 103.79</strain>
    </source>
</reference>
<dbReference type="AlphaFoldDB" id="A0AAN6MBQ2"/>
<dbReference type="EMBL" id="MU856262">
    <property type="protein sequence ID" value="KAK3897131.1"/>
    <property type="molecule type" value="Genomic_DNA"/>
</dbReference>
<organism evidence="1 2">
    <name type="scientific">Staphylotrichum tortipilum</name>
    <dbReference type="NCBI Taxonomy" id="2831512"/>
    <lineage>
        <taxon>Eukaryota</taxon>
        <taxon>Fungi</taxon>
        <taxon>Dikarya</taxon>
        <taxon>Ascomycota</taxon>
        <taxon>Pezizomycotina</taxon>
        <taxon>Sordariomycetes</taxon>
        <taxon>Sordariomycetidae</taxon>
        <taxon>Sordariales</taxon>
        <taxon>Chaetomiaceae</taxon>
        <taxon>Staphylotrichum</taxon>
    </lineage>
</organism>
<gene>
    <name evidence="1" type="ORF">C8A05DRAFT_20042</name>
</gene>
<comment type="caution">
    <text evidence="1">The sequence shown here is derived from an EMBL/GenBank/DDBJ whole genome shotgun (WGS) entry which is preliminary data.</text>
</comment>